<keyword evidence="5" id="KW-0443">Lipid metabolism</keyword>
<dbReference type="SUPFAM" id="SSF53335">
    <property type="entry name" value="S-adenosyl-L-methionine-dependent methyltransferases"/>
    <property type="match status" value="1"/>
</dbReference>
<comment type="caution">
    <text evidence="6">The sequence shown here is derived from an EMBL/GenBank/DDBJ whole genome shotgun (WGS) entry which is preliminary data.</text>
</comment>
<proteinExistence type="inferred from homology"/>
<organism evidence="6 7">
    <name type="scientific">Nocardia cyriacigeorgica</name>
    <dbReference type="NCBI Taxonomy" id="135487"/>
    <lineage>
        <taxon>Bacteria</taxon>
        <taxon>Bacillati</taxon>
        <taxon>Actinomycetota</taxon>
        <taxon>Actinomycetes</taxon>
        <taxon>Mycobacteriales</taxon>
        <taxon>Nocardiaceae</taxon>
        <taxon>Nocardia</taxon>
    </lineage>
</organism>
<dbReference type="CDD" id="cd02440">
    <property type="entry name" value="AdoMet_MTases"/>
    <property type="match status" value="1"/>
</dbReference>
<evidence type="ECO:0000256" key="4">
    <source>
        <dbReference type="ARBA" id="ARBA00022691"/>
    </source>
</evidence>
<keyword evidence="4" id="KW-0949">S-adenosyl-L-methionine</keyword>
<dbReference type="PIRSF" id="PIRSF003085">
    <property type="entry name" value="CMAS"/>
    <property type="match status" value="1"/>
</dbReference>
<dbReference type="GO" id="GO:0008168">
    <property type="term" value="F:methyltransferase activity"/>
    <property type="evidence" value="ECO:0007669"/>
    <property type="project" value="UniProtKB-KW"/>
</dbReference>
<evidence type="ECO:0000313" key="6">
    <source>
        <dbReference type="EMBL" id="TLF94968.1"/>
    </source>
</evidence>
<dbReference type="OrthoDB" id="9782855at2"/>
<dbReference type="InterPro" id="IPR003333">
    <property type="entry name" value="CMAS"/>
</dbReference>
<dbReference type="PANTHER" id="PTHR43667:SF2">
    <property type="entry name" value="FATTY ACID C-METHYL TRANSFERASE"/>
    <property type="match status" value="1"/>
</dbReference>
<dbReference type="PANTHER" id="PTHR43667">
    <property type="entry name" value="CYCLOPROPANE-FATTY-ACYL-PHOSPHOLIPID SYNTHASE"/>
    <property type="match status" value="1"/>
</dbReference>
<reference evidence="6 7" key="1">
    <citation type="submission" date="2019-05" db="EMBL/GenBank/DDBJ databases">
        <title>Genomes sequences of two Nocardia cyriacigeorgica environmental isolates, type strains Nocardia asteroides ATCC 19247 and Nocardia cyriacigeorgica DSM 44484.</title>
        <authorList>
            <person name="Vautrin F."/>
            <person name="Bergeron E."/>
            <person name="Dubost A."/>
            <person name="Abrouk D."/>
            <person name="Rodriguez Nava V."/>
            <person name="Pujic P."/>
        </authorList>
    </citation>
    <scope>NUCLEOTIDE SEQUENCE [LARGE SCALE GENOMIC DNA]</scope>
    <source>
        <strain evidence="6 7">EML 1456</strain>
    </source>
</reference>
<dbReference type="EMBL" id="VBUU01000044">
    <property type="protein sequence ID" value="TLF94968.1"/>
    <property type="molecule type" value="Genomic_DNA"/>
</dbReference>
<evidence type="ECO:0000256" key="1">
    <source>
        <dbReference type="ARBA" id="ARBA00010815"/>
    </source>
</evidence>
<dbReference type="Gene3D" id="3.40.50.150">
    <property type="entry name" value="Vaccinia Virus protein VP39"/>
    <property type="match status" value="1"/>
</dbReference>
<dbReference type="Pfam" id="PF02353">
    <property type="entry name" value="CMAS"/>
    <property type="match status" value="1"/>
</dbReference>
<dbReference type="Proteomes" id="UP000308349">
    <property type="component" value="Unassembled WGS sequence"/>
</dbReference>
<dbReference type="AlphaFoldDB" id="A0A5R8P6H2"/>
<comment type="similarity">
    <text evidence="1">Belongs to the CFA/CMAS family.</text>
</comment>
<evidence type="ECO:0000256" key="2">
    <source>
        <dbReference type="ARBA" id="ARBA00022603"/>
    </source>
</evidence>
<sequence length="400" mass="44332">MLARGAALLFERALARLAVRVEFPDGTVAGAGSATDPLPRMIIRDREAFYARLGSTGLIGFGESYTAGEWTSPDPAGVLTVFAAELPRLIPPSLQRFRSILLPAPPRAEDGTVDNARSNIERHYDLSNELFRTFLDATMSYSAALFDPAELEAGPVRWERLAAAQHRKIDAILDAAGVGPGTRLLEIGTGWGELCVRAAARGATVHSVTLSTEQLEFARRRVDDAGYASAVTIELCDYRAIGGTYDAIVSVEMIEAVGYRYWHTYVECLNRLVEPGGRIALQVITMPHERMLASRGTYTWIQKYIFPGGFLPSTEAIESTVAGCPSLRVLSRRGFGPHYAETLRLWRERFDEHADAIDALGFDATFRRLWQFYLAYSEAGFRSGYLDVQHYVLERNQESP</sequence>
<evidence type="ECO:0000256" key="3">
    <source>
        <dbReference type="ARBA" id="ARBA00022679"/>
    </source>
</evidence>
<gene>
    <name evidence="6" type="ORF">FEK35_28395</name>
</gene>
<evidence type="ECO:0000313" key="7">
    <source>
        <dbReference type="Proteomes" id="UP000308349"/>
    </source>
</evidence>
<accession>A0A5R8P6H2</accession>
<keyword evidence="2 6" id="KW-0489">Methyltransferase</keyword>
<protein>
    <submittedName>
        <fullName evidence="6">Class I SAM-dependent methyltransferase</fullName>
    </submittedName>
</protein>
<keyword evidence="3 6" id="KW-0808">Transferase</keyword>
<dbReference type="GO" id="GO:0008610">
    <property type="term" value="P:lipid biosynthetic process"/>
    <property type="evidence" value="ECO:0007669"/>
    <property type="project" value="InterPro"/>
</dbReference>
<dbReference type="InterPro" id="IPR050723">
    <property type="entry name" value="CFA/CMAS"/>
</dbReference>
<name>A0A5R8P6H2_9NOCA</name>
<dbReference type="GO" id="GO:0032259">
    <property type="term" value="P:methylation"/>
    <property type="evidence" value="ECO:0007669"/>
    <property type="project" value="UniProtKB-KW"/>
</dbReference>
<dbReference type="InterPro" id="IPR029063">
    <property type="entry name" value="SAM-dependent_MTases_sf"/>
</dbReference>
<evidence type="ECO:0000256" key="5">
    <source>
        <dbReference type="ARBA" id="ARBA00023098"/>
    </source>
</evidence>